<dbReference type="Pfam" id="PF01565">
    <property type="entry name" value="FAD_binding_4"/>
    <property type="match status" value="1"/>
</dbReference>
<feature type="domain" description="FAD-binding PCMH-type" evidence="7">
    <location>
        <begin position="41"/>
        <end position="212"/>
    </location>
</feature>
<comment type="cofactor">
    <cofactor evidence="1">
        <name>FAD</name>
        <dbReference type="ChEBI" id="CHEBI:57692"/>
    </cofactor>
</comment>
<evidence type="ECO:0000256" key="5">
    <source>
        <dbReference type="ARBA" id="ARBA00023002"/>
    </source>
</evidence>
<dbReference type="Gene3D" id="3.30.43.10">
    <property type="entry name" value="Uridine Diphospho-n-acetylenolpyruvylglucosamine Reductase, domain 2"/>
    <property type="match status" value="1"/>
</dbReference>
<feature type="region of interest" description="Disordered" evidence="6">
    <location>
        <begin position="452"/>
        <end position="481"/>
    </location>
</feature>
<dbReference type="PROSITE" id="PS51387">
    <property type="entry name" value="FAD_PCMH"/>
    <property type="match status" value="1"/>
</dbReference>
<evidence type="ECO:0000256" key="6">
    <source>
        <dbReference type="SAM" id="MobiDB-lite"/>
    </source>
</evidence>
<dbReference type="InterPro" id="IPR006094">
    <property type="entry name" value="Oxid_FAD_bind_N"/>
</dbReference>
<evidence type="ECO:0000256" key="3">
    <source>
        <dbReference type="ARBA" id="ARBA00022630"/>
    </source>
</evidence>
<dbReference type="InterPro" id="IPR050416">
    <property type="entry name" value="FAD-linked_Oxidoreductase"/>
</dbReference>
<dbReference type="GO" id="GO:0071949">
    <property type="term" value="F:FAD binding"/>
    <property type="evidence" value="ECO:0007669"/>
    <property type="project" value="InterPro"/>
</dbReference>
<proteinExistence type="inferred from homology"/>
<accession>A0AA38R2S3</accession>
<keyword evidence="4" id="KW-0274">FAD</keyword>
<comment type="caution">
    <text evidence="8">The sequence shown here is derived from an EMBL/GenBank/DDBJ whole genome shotgun (WGS) entry which is preliminary data.</text>
</comment>
<dbReference type="Gene3D" id="3.30.465.10">
    <property type="match status" value="1"/>
</dbReference>
<dbReference type="Proteomes" id="UP001174694">
    <property type="component" value="Unassembled WGS sequence"/>
</dbReference>
<organism evidence="8 9">
    <name type="scientific">Pleurostoma richardsiae</name>
    <dbReference type="NCBI Taxonomy" id="41990"/>
    <lineage>
        <taxon>Eukaryota</taxon>
        <taxon>Fungi</taxon>
        <taxon>Dikarya</taxon>
        <taxon>Ascomycota</taxon>
        <taxon>Pezizomycotina</taxon>
        <taxon>Sordariomycetes</taxon>
        <taxon>Sordariomycetidae</taxon>
        <taxon>Calosphaeriales</taxon>
        <taxon>Pleurostomataceae</taxon>
        <taxon>Pleurostoma</taxon>
    </lineage>
</organism>
<evidence type="ECO:0000313" key="9">
    <source>
        <dbReference type="Proteomes" id="UP001174694"/>
    </source>
</evidence>
<gene>
    <name evidence="8" type="ORF">NKR23_g12057</name>
</gene>
<evidence type="ECO:0000313" key="8">
    <source>
        <dbReference type="EMBL" id="KAJ9130721.1"/>
    </source>
</evidence>
<dbReference type="EMBL" id="JANBVO010000080">
    <property type="protein sequence ID" value="KAJ9130721.1"/>
    <property type="molecule type" value="Genomic_DNA"/>
</dbReference>
<name>A0AA38R2S3_9PEZI</name>
<sequence>MASEKHTFTLRALPPNFPILWRGDTGYERSRIGRVFNYRRPSRYPIAVVEATTEEHIVEAVRLADEIGCRISVRSGGHSWAVWSVREGAILIDLGRYHELSLDEKTGIAKVSPSTTGRLANKLLGASGRMFPGGHCPEVGLGGFLLQGGMGWNCKNWGWACERVLAVDVVTASGTRLHCDKKENSDLYWAARGAGPGFPAVVTRFYLQTIPSFSHIRSSAYIYEKKDYREAFEWIIKIAPTFDESTEIVAVAAYPPGLSELHITVLLVTLKNSESDARAALQPAEDSAPAGHVDKWFCKESSLAQEYDAQHAANPMSHRYCTDNCYIKNDADVVSVLQEAFTSLPSRKSFSLWYSMAPCSRRSAEQGTMEDMALSMQSDHYFAAYAIWEDDADDTRCQTWVREIFKEAEKHSDGSYLGDSDFQVRRTRYWGGEQGRKLMKLRREWDPQGRIAGYLDQGDKSGTEGLANEQEWQTFETAQDA</sequence>
<dbReference type="SUPFAM" id="SSF56176">
    <property type="entry name" value="FAD-binding/transporter-associated domain-like"/>
    <property type="match status" value="1"/>
</dbReference>
<dbReference type="InterPro" id="IPR036318">
    <property type="entry name" value="FAD-bd_PCMH-like_sf"/>
</dbReference>
<dbReference type="InterPro" id="IPR016167">
    <property type="entry name" value="FAD-bd_PCMH_sub1"/>
</dbReference>
<dbReference type="InterPro" id="IPR016166">
    <property type="entry name" value="FAD-bd_PCMH"/>
</dbReference>
<keyword evidence="5" id="KW-0560">Oxidoreductase</keyword>
<dbReference type="PANTHER" id="PTHR42973">
    <property type="entry name" value="BINDING OXIDOREDUCTASE, PUTATIVE (AFU_ORTHOLOGUE AFUA_1G17690)-RELATED"/>
    <property type="match status" value="1"/>
</dbReference>
<keyword evidence="9" id="KW-1185">Reference proteome</keyword>
<comment type="similarity">
    <text evidence="2">Belongs to the oxygen-dependent FAD-linked oxidoreductase family.</text>
</comment>
<feature type="compositionally biased region" description="Polar residues" evidence="6">
    <location>
        <begin position="470"/>
        <end position="481"/>
    </location>
</feature>
<evidence type="ECO:0000256" key="2">
    <source>
        <dbReference type="ARBA" id="ARBA00005466"/>
    </source>
</evidence>
<dbReference type="InterPro" id="IPR016169">
    <property type="entry name" value="FAD-bd_PCMH_sub2"/>
</dbReference>
<reference evidence="8" key="1">
    <citation type="submission" date="2022-07" db="EMBL/GenBank/DDBJ databases">
        <title>Fungi with potential for degradation of polypropylene.</title>
        <authorList>
            <person name="Gostincar C."/>
        </authorList>
    </citation>
    <scope>NUCLEOTIDE SEQUENCE</scope>
    <source>
        <strain evidence="8">EXF-13308</strain>
    </source>
</reference>
<keyword evidence="3" id="KW-0285">Flavoprotein</keyword>
<protein>
    <submittedName>
        <fullName evidence="8">Fad binding protein</fullName>
    </submittedName>
</protein>
<evidence type="ECO:0000256" key="4">
    <source>
        <dbReference type="ARBA" id="ARBA00022827"/>
    </source>
</evidence>
<dbReference type="Gene3D" id="3.40.462.20">
    <property type="match status" value="1"/>
</dbReference>
<dbReference type="PANTHER" id="PTHR42973:SF39">
    <property type="entry name" value="FAD-BINDING PCMH-TYPE DOMAIN-CONTAINING PROTEIN"/>
    <property type="match status" value="1"/>
</dbReference>
<evidence type="ECO:0000256" key="1">
    <source>
        <dbReference type="ARBA" id="ARBA00001974"/>
    </source>
</evidence>
<evidence type="ECO:0000259" key="7">
    <source>
        <dbReference type="PROSITE" id="PS51387"/>
    </source>
</evidence>
<dbReference type="AlphaFoldDB" id="A0AA38R2S3"/>
<dbReference type="GO" id="GO:0016491">
    <property type="term" value="F:oxidoreductase activity"/>
    <property type="evidence" value="ECO:0007669"/>
    <property type="project" value="UniProtKB-KW"/>
</dbReference>